<organism evidence="1 2">
    <name type="scientific">Ixodes persulcatus</name>
    <name type="common">Taiga tick</name>
    <dbReference type="NCBI Taxonomy" id="34615"/>
    <lineage>
        <taxon>Eukaryota</taxon>
        <taxon>Metazoa</taxon>
        <taxon>Ecdysozoa</taxon>
        <taxon>Arthropoda</taxon>
        <taxon>Chelicerata</taxon>
        <taxon>Arachnida</taxon>
        <taxon>Acari</taxon>
        <taxon>Parasitiformes</taxon>
        <taxon>Ixodida</taxon>
        <taxon>Ixodoidea</taxon>
        <taxon>Ixodidae</taxon>
        <taxon>Ixodinae</taxon>
        <taxon>Ixodes</taxon>
    </lineage>
</organism>
<proteinExistence type="predicted"/>
<dbReference type="Proteomes" id="UP000805193">
    <property type="component" value="Unassembled WGS sequence"/>
</dbReference>
<protein>
    <submittedName>
        <fullName evidence="1">Uncharacterized protein</fullName>
    </submittedName>
</protein>
<name>A0AC60QZK3_IXOPE</name>
<accession>A0AC60QZK3</accession>
<reference evidence="1 2" key="1">
    <citation type="journal article" date="2020" name="Cell">
        <title>Large-Scale Comparative Analyses of Tick Genomes Elucidate Their Genetic Diversity and Vector Capacities.</title>
        <authorList>
            <consortium name="Tick Genome and Microbiome Consortium (TIGMIC)"/>
            <person name="Jia N."/>
            <person name="Wang J."/>
            <person name="Shi W."/>
            <person name="Du L."/>
            <person name="Sun Y."/>
            <person name="Zhan W."/>
            <person name="Jiang J.F."/>
            <person name="Wang Q."/>
            <person name="Zhang B."/>
            <person name="Ji P."/>
            <person name="Bell-Sakyi L."/>
            <person name="Cui X.M."/>
            <person name="Yuan T.T."/>
            <person name="Jiang B.G."/>
            <person name="Yang W.F."/>
            <person name="Lam T.T."/>
            <person name="Chang Q.C."/>
            <person name="Ding S.J."/>
            <person name="Wang X.J."/>
            <person name="Zhu J.G."/>
            <person name="Ruan X.D."/>
            <person name="Zhao L."/>
            <person name="Wei J.T."/>
            <person name="Ye R.Z."/>
            <person name="Que T.C."/>
            <person name="Du C.H."/>
            <person name="Zhou Y.H."/>
            <person name="Cheng J.X."/>
            <person name="Dai P.F."/>
            <person name="Guo W.B."/>
            <person name="Han X.H."/>
            <person name="Huang E.J."/>
            <person name="Li L.F."/>
            <person name="Wei W."/>
            <person name="Gao Y.C."/>
            <person name="Liu J.Z."/>
            <person name="Shao H.Z."/>
            <person name="Wang X."/>
            <person name="Wang C.C."/>
            <person name="Yang T.C."/>
            <person name="Huo Q.B."/>
            <person name="Li W."/>
            <person name="Chen H.Y."/>
            <person name="Chen S.E."/>
            <person name="Zhou L.G."/>
            <person name="Ni X.B."/>
            <person name="Tian J.H."/>
            <person name="Sheng Y."/>
            <person name="Liu T."/>
            <person name="Pan Y.S."/>
            <person name="Xia L.Y."/>
            <person name="Li J."/>
            <person name="Zhao F."/>
            <person name="Cao W.C."/>
        </authorList>
    </citation>
    <scope>NUCLEOTIDE SEQUENCE [LARGE SCALE GENOMIC DNA]</scope>
    <source>
        <strain evidence="1">Iper-2018</strain>
    </source>
</reference>
<dbReference type="EMBL" id="JABSTQ010002274">
    <property type="protein sequence ID" value="KAG0444255.1"/>
    <property type="molecule type" value="Genomic_DNA"/>
</dbReference>
<evidence type="ECO:0000313" key="2">
    <source>
        <dbReference type="Proteomes" id="UP000805193"/>
    </source>
</evidence>
<sequence length="307" mass="34774">MASQSRDGNNAGCSTPNTVPNRSNSSQMTHLAIHALKKLIDITKAAVRRRVERIWASRGDRSLNANKADEFHLRFLRFDRLDPKRAFRTLKLYYVNRHKERDLFRNLLPSQLGHVFLRNLMVLLPEGDPSGRLVLVLRPGSWNPSQVPFLDVARALLLCFEYAMRRSSAQLRGLCMIFDMDGWSYDHMTNVPASRIKALSGVLAGYPIKNRRWDIVEQSYIFNVFFKMFTPFLDAMALPKCTAVCEENLEEMGGNAALANEFQLPFSDLTPTEREMVVRTQNSGLALYEGAIDLPPAPRSPPQSDSG</sequence>
<gene>
    <name evidence="1" type="ORF">HPB47_013998</name>
</gene>
<keyword evidence="2" id="KW-1185">Reference proteome</keyword>
<comment type="caution">
    <text evidence="1">The sequence shown here is derived from an EMBL/GenBank/DDBJ whole genome shotgun (WGS) entry which is preliminary data.</text>
</comment>
<evidence type="ECO:0000313" key="1">
    <source>
        <dbReference type="EMBL" id="KAG0444255.1"/>
    </source>
</evidence>